<evidence type="ECO:0000313" key="5">
    <source>
        <dbReference type="Proteomes" id="UP000288805"/>
    </source>
</evidence>
<evidence type="ECO:0000259" key="3">
    <source>
        <dbReference type="Pfam" id="PF20160"/>
    </source>
</evidence>
<gene>
    <name evidence="4" type="ORF">CK203_101435</name>
</gene>
<protein>
    <recommendedName>
        <fullName evidence="3">C-JID domain-containing protein</fullName>
    </recommendedName>
</protein>
<evidence type="ECO:0000256" key="2">
    <source>
        <dbReference type="ARBA" id="ARBA00022737"/>
    </source>
</evidence>
<keyword evidence="2" id="KW-0677">Repeat</keyword>
<dbReference type="InterPro" id="IPR045344">
    <property type="entry name" value="C-JID"/>
</dbReference>
<name>A0A438FGX8_VITVI</name>
<evidence type="ECO:0000256" key="1">
    <source>
        <dbReference type="ARBA" id="ARBA00022614"/>
    </source>
</evidence>
<feature type="domain" description="C-JID" evidence="3">
    <location>
        <begin position="68"/>
        <end position="103"/>
    </location>
</feature>
<proteinExistence type="predicted"/>
<organism evidence="4 5">
    <name type="scientific">Vitis vinifera</name>
    <name type="common">Grape</name>
    <dbReference type="NCBI Taxonomy" id="29760"/>
    <lineage>
        <taxon>Eukaryota</taxon>
        <taxon>Viridiplantae</taxon>
        <taxon>Streptophyta</taxon>
        <taxon>Embryophyta</taxon>
        <taxon>Tracheophyta</taxon>
        <taxon>Spermatophyta</taxon>
        <taxon>Magnoliopsida</taxon>
        <taxon>eudicotyledons</taxon>
        <taxon>Gunneridae</taxon>
        <taxon>Pentapetalae</taxon>
        <taxon>rosids</taxon>
        <taxon>Vitales</taxon>
        <taxon>Vitaceae</taxon>
        <taxon>Viteae</taxon>
        <taxon>Vitis</taxon>
    </lineage>
</organism>
<evidence type="ECO:0000313" key="4">
    <source>
        <dbReference type="EMBL" id="RVW59233.1"/>
    </source>
</evidence>
<dbReference type="EMBL" id="QGNW01000901">
    <property type="protein sequence ID" value="RVW59233.1"/>
    <property type="molecule type" value="Genomic_DNA"/>
</dbReference>
<reference evidence="4 5" key="1">
    <citation type="journal article" date="2018" name="PLoS Genet.">
        <title>Population sequencing reveals clonal diversity and ancestral inbreeding in the grapevine cultivar Chardonnay.</title>
        <authorList>
            <person name="Roach M.J."/>
            <person name="Johnson D.L."/>
            <person name="Bohlmann J."/>
            <person name="van Vuuren H.J."/>
            <person name="Jones S.J."/>
            <person name="Pretorius I.S."/>
            <person name="Schmidt S.A."/>
            <person name="Borneman A.R."/>
        </authorList>
    </citation>
    <scope>NUCLEOTIDE SEQUENCE [LARGE SCALE GENOMIC DNA]</scope>
    <source>
        <strain evidence="5">cv. Chardonnay</strain>
        <tissue evidence="4">Leaf</tissue>
    </source>
</reference>
<keyword evidence="1" id="KW-0433">Leucine-rich repeat</keyword>
<sequence length="103" mass="11786">MEKKLLQVKKRSAYSTHFQFQFPLTSNPLDLHCPFVQDLKYKSSSNEVFLPDSDFIGHGICIVVPGSSGIPKWIRKQREGYQITMDLPQSCYENNDFLGIAIC</sequence>
<dbReference type="Proteomes" id="UP000288805">
    <property type="component" value="Unassembled WGS sequence"/>
</dbReference>
<comment type="caution">
    <text evidence="4">The sequence shown here is derived from an EMBL/GenBank/DDBJ whole genome shotgun (WGS) entry which is preliminary data.</text>
</comment>
<accession>A0A438FGX8</accession>
<dbReference type="Pfam" id="PF20160">
    <property type="entry name" value="C-JID"/>
    <property type="match status" value="1"/>
</dbReference>
<dbReference type="AlphaFoldDB" id="A0A438FGX8"/>